<gene>
    <name evidence="2" type="ORF">BCR43DRAFT_492813</name>
</gene>
<feature type="chain" id="PRO_5012439788" description="Extracellular membrane protein CFEM domain-containing protein" evidence="1">
    <location>
        <begin position="30"/>
        <end position="111"/>
    </location>
</feature>
<reference evidence="2 3" key="1">
    <citation type="submission" date="2016-07" db="EMBL/GenBank/DDBJ databases">
        <title>Pervasive Adenine N6-methylation of Active Genes in Fungi.</title>
        <authorList>
            <consortium name="DOE Joint Genome Institute"/>
            <person name="Mondo S.J."/>
            <person name="Dannebaum R.O."/>
            <person name="Kuo R.C."/>
            <person name="Labutti K."/>
            <person name="Haridas S."/>
            <person name="Kuo A."/>
            <person name="Salamov A."/>
            <person name="Ahrendt S.R."/>
            <person name="Lipzen A."/>
            <person name="Sullivan W."/>
            <person name="Andreopoulos W.B."/>
            <person name="Clum A."/>
            <person name="Lindquist E."/>
            <person name="Daum C."/>
            <person name="Ramamoorthy G.K."/>
            <person name="Gryganskyi A."/>
            <person name="Culley D."/>
            <person name="Magnuson J.K."/>
            <person name="James T.Y."/>
            <person name="O'Malley M.A."/>
            <person name="Stajich J.E."/>
            <person name="Spatafora J.W."/>
            <person name="Visel A."/>
            <person name="Grigoriev I.V."/>
        </authorList>
    </citation>
    <scope>NUCLEOTIDE SEQUENCE [LARGE SCALE GENOMIC DNA]</scope>
    <source>
        <strain evidence="2 3">NRRL 2496</strain>
    </source>
</reference>
<sequence>MKSPCVSFLLSVSLSLLLLLLLMGGIVYAYPGDKDTLRLGTCRSDQEKMQCEAKCEQRALQPLCMDSTCYCASIGGGSCADTSGQDCDAVCATVNHKTVGCIKDECICDKL</sequence>
<accession>A0A1X2H9K2</accession>
<dbReference type="InParanoid" id="A0A1X2H9K2"/>
<feature type="signal peptide" evidence="1">
    <location>
        <begin position="1"/>
        <end position="29"/>
    </location>
</feature>
<dbReference type="OrthoDB" id="2274040at2759"/>
<evidence type="ECO:0000313" key="2">
    <source>
        <dbReference type="EMBL" id="ORY95329.1"/>
    </source>
</evidence>
<dbReference type="Proteomes" id="UP000242180">
    <property type="component" value="Unassembled WGS sequence"/>
</dbReference>
<dbReference type="AlphaFoldDB" id="A0A1X2H9K2"/>
<evidence type="ECO:0000256" key="1">
    <source>
        <dbReference type="SAM" id="SignalP"/>
    </source>
</evidence>
<keyword evidence="3" id="KW-1185">Reference proteome</keyword>
<name>A0A1X2H9K2_SYNRA</name>
<comment type="caution">
    <text evidence="2">The sequence shown here is derived from an EMBL/GenBank/DDBJ whole genome shotgun (WGS) entry which is preliminary data.</text>
</comment>
<evidence type="ECO:0000313" key="3">
    <source>
        <dbReference type="Proteomes" id="UP000242180"/>
    </source>
</evidence>
<keyword evidence="1" id="KW-0732">Signal</keyword>
<dbReference type="OMA" id="IKDECIC"/>
<proteinExistence type="predicted"/>
<organism evidence="2 3">
    <name type="scientific">Syncephalastrum racemosum</name>
    <name type="common">Filamentous fungus</name>
    <dbReference type="NCBI Taxonomy" id="13706"/>
    <lineage>
        <taxon>Eukaryota</taxon>
        <taxon>Fungi</taxon>
        <taxon>Fungi incertae sedis</taxon>
        <taxon>Mucoromycota</taxon>
        <taxon>Mucoromycotina</taxon>
        <taxon>Mucoromycetes</taxon>
        <taxon>Mucorales</taxon>
        <taxon>Syncephalastraceae</taxon>
        <taxon>Syncephalastrum</taxon>
    </lineage>
</organism>
<evidence type="ECO:0008006" key="4">
    <source>
        <dbReference type="Google" id="ProtNLM"/>
    </source>
</evidence>
<protein>
    <recommendedName>
        <fullName evidence="4">Extracellular membrane protein CFEM domain-containing protein</fullName>
    </recommendedName>
</protein>
<dbReference type="EMBL" id="MCGN01000006">
    <property type="protein sequence ID" value="ORY95329.1"/>
    <property type="molecule type" value="Genomic_DNA"/>
</dbReference>